<dbReference type="GO" id="GO:0015288">
    <property type="term" value="F:porin activity"/>
    <property type="evidence" value="ECO:0007669"/>
    <property type="project" value="TreeGrafter"/>
</dbReference>
<evidence type="ECO:0000313" key="9">
    <source>
        <dbReference type="Proteomes" id="UP000190852"/>
    </source>
</evidence>
<dbReference type="EMBL" id="FUYQ01000022">
    <property type="protein sequence ID" value="SKB76350.1"/>
    <property type="molecule type" value="Genomic_DNA"/>
</dbReference>
<dbReference type="GO" id="GO:1990281">
    <property type="term" value="C:efflux pump complex"/>
    <property type="evidence" value="ECO:0007669"/>
    <property type="project" value="TreeGrafter"/>
</dbReference>
<accession>A0A1T5DXT0</accession>
<evidence type="ECO:0000256" key="1">
    <source>
        <dbReference type="ARBA" id="ARBA00004442"/>
    </source>
</evidence>
<sequence>MNRYNYKIGVIAVLLLCPFLGRAQMELTLDKAIALAADSSLEAFRMKNLFLSGYWEYRTYQAGRLPSLTLDLTPAQYYRDITRRYDSESDLDVYRKQQSFYAGGSLEMKQNFDLFGGTFFLDSDLGYIRNFGDNTYSQFTSVPVRLGYRQSLLGYNPFKWSRKIEPLKYEKVKKEFIYNMEGVSEQVTNHFFVLAMAQAEYDLAKENVASTDTLYITGKRRHEIAAISQADLLTLRLDAVNARNTLQNAQIALQRAMFSLASFLGFEKNTEIRLRLPGKPMQVKVSVDEALVLARENNPSFLSLRQQVLEAEQVLDKTKKEAMFNASVSASIGFNQVSDKFNQVYRDLLQQDVVSVSVSIPLVDWGVRKGKKNMAQNNLNVVKISSEQGSLSLEEDVIMTVSDFNTQQSMIVSAEEALDLAQMAYAQTRQRFMIGKADINSLTLSHNRQQEAQRNYISALQNYWLSYYKIRKLTLHDFETGVSLSSEFDFKNGL</sequence>
<gene>
    <name evidence="8" type="ORF">SAMN05660349_02677</name>
</gene>
<evidence type="ECO:0000256" key="2">
    <source>
        <dbReference type="ARBA" id="ARBA00007613"/>
    </source>
</evidence>
<comment type="subcellular location">
    <subcellularLocation>
        <location evidence="1">Cell outer membrane</location>
    </subcellularLocation>
</comment>
<evidence type="ECO:0000256" key="4">
    <source>
        <dbReference type="ARBA" id="ARBA00022452"/>
    </source>
</evidence>
<dbReference type="SUPFAM" id="SSF56954">
    <property type="entry name" value="Outer membrane efflux proteins (OEP)"/>
    <property type="match status" value="1"/>
</dbReference>
<dbReference type="GO" id="GO:0015562">
    <property type="term" value="F:efflux transmembrane transporter activity"/>
    <property type="evidence" value="ECO:0007669"/>
    <property type="project" value="InterPro"/>
</dbReference>
<evidence type="ECO:0000313" key="8">
    <source>
        <dbReference type="EMBL" id="SKB76350.1"/>
    </source>
</evidence>
<dbReference type="InterPro" id="IPR051906">
    <property type="entry name" value="TolC-like"/>
</dbReference>
<keyword evidence="4" id="KW-1134">Transmembrane beta strand</keyword>
<dbReference type="Pfam" id="PF02321">
    <property type="entry name" value="OEP"/>
    <property type="match status" value="1"/>
</dbReference>
<evidence type="ECO:0000256" key="6">
    <source>
        <dbReference type="ARBA" id="ARBA00023136"/>
    </source>
</evidence>
<dbReference type="GO" id="GO:0009279">
    <property type="term" value="C:cell outer membrane"/>
    <property type="evidence" value="ECO:0007669"/>
    <property type="project" value="UniProtKB-SubCell"/>
</dbReference>
<dbReference type="Gene3D" id="1.20.1600.10">
    <property type="entry name" value="Outer membrane efflux proteins (OEP)"/>
    <property type="match status" value="1"/>
</dbReference>
<evidence type="ECO:0000256" key="7">
    <source>
        <dbReference type="ARBA" id="ARBA00023237"/>
    </source>
</evidence>
<comment type="similarity">
    <text evidence="2">Belongs to the outer membrane factor (OMF) (TC 1.B.17) family.</text>
</comment>
<dbReference type="InterPro" id="IPR003423">
    <property type="entry name" value="OMP_efflux"/>
</dbReference>
<keyword evidence="7" id="KW-0998">Cell outer membrane</keyword>
<name>A0A1T5DXT0_9BACT</name>
<evidence type="ECO:0000256" key="3">
    <source>
        <dbReference type="ARBA" id="ARBA00022448"/>
    </source>
</evidence>
<dbReference type="Proteomes" id="UP000190852">
    <property type="component" value="Unassembled WGS sequence"/>
</dbReference>
<organism evidence="8 9">
    <name type="scientific">Parabacteroides chartae</name>
    <dbReference type="NCBI Taxonomy" id="1037355"/>
    <lineage>
        <taxon>Bacteria</taxon>
        <taxon>Pseudomonadati</taxon>
        <taxon>Bacteroidota</taxon>
        <taxon>Bacteroidia</taxon>
        <taxon>Bacteroidales</taxon>
        <taxon>Tannerellaceae</taxon>
        <taxon>Parabacteroides</taxon>
    </lineage>
</organism>
<reference evidence="9" key="1">
    <citation type="submission" date="2017-02" db="EMBL/GenBank/DDBJ databases">
        <authorList>
            <person name="Varghese N."/>
            <person name="Submissions S."/>
        </authorList>
    </citation>
    <scope>NUCLEOTIDE SEQUENCE [LARGE SCALE GENOMIC DNA]</scope>
    <source>
        <strain evidence="9">DSM 24967</strain>
    </source>
</reference>
<keyword evidence="5" id="KW-0812">Transmembrane</keyword>
<dbReference type="PANTHER" id="PTHR30026">
    <property type="entry name" value="OUTER MEMBRANE PROTEIN TOLC"/>
    <property type="match status" value="1"/>
</dbReference>
<keyword evidence="3" id="KW-0813">Transport</keyword>
<protein>
    <submittedName>
        <fullName evidence="8">Outer membrane protein TolC</fullName>
    </submittedName>
</protein>
<keyword evidence="6" id="KW-0472">Membrane</keyword>
<dbReference type="PANTHER" id="PTHR30026:SF20">
    <property type="entry name" value="OUTER MEMBRANE PROTEIN TOLC"/>
    <property type="match status" value="1"/>
</dbReference>
<evidence type="ECO:0000256" key="5">
    <source>
        <dbReference type="ARBA" id="ARBA00022692"/>
    </source>
</evidence>
<keyword evidence="9" id="KW-1185">Reference proteome</keyword>
<proteinExistence type="inferred from homology"/>
<dbReference type="AlphaFoldDB" id="A0A1T5DXT0"/>